<name>F0ZFX5_DICPU</name>
<feature type="compositionally biased region" description="Low complexity" evidence="8">
    <location>
        <begin position="430"/>
        <end position="454"/>
    </location>
</feature>
<evidence type="ECO:0000256" key="2">
    <source>
        <dbReference type="ARBA" id="ARBA00004496"/>
    </source>
</evidence>
<dbReference type="FunCoup" id="F0ZFX5">
    <property type="interactions" value="418"/>
</dbReference>
<organism evidence="10 11">
    <name type="scientific">Dictyostelium purpureum</name>
    <name type="common">Slime mold</name>
    <dbReference type="NCBI Taxonomy" id="5786"/>
    <lineage>
        <taxon>Eukaryota</taxon>
        <taxon>Amoebozoa</taxon>
        <taxon>Evosea</taxon>
        <taxon>Eumycetozoa</taxon>
        <taxon>Dictyostelia</taxon>
        <taxon>Dictyosteliales</taxon>
        <taxon>Dictyosteliaceae</taxon>
        <taxon>Dictyostelium</taxon>
    </lineage>
</organism>
<dbReference type="InterPro" id="IPR027417">
    <property type="entry name" value="P-loop_NTPase"/>
</dbReference>
<dbReference type="SUPFAM" id="SSF52540">
    <property type="entry name" value="P-loop containing nucleoside triphosphate hydrolases"/>
    <property type="match status" value="1"/>
</dbReference>
<dbReference type="InParanoid" id="F0ZFX5"/>
<dbReference type="PROSITE" id="PS50195">
    <property type="entry name" value="PX"/>
    <property type="match status" value="1"/>
</dbReference>
<dbReference type="GO" id="GO:0032456">
    <property type="term" value="P:endocytic recycling"/>
    <property type="evidence" value="ECO:0000318"/>
    <property type="project" value="GO_Central"/>
</dbReference>
<dbReference type="Gene3D" id="3.40.50.300">
    <property type="entry name" value="P-loop containing nucleotide triphosphate hydrolases"/>
    <property type="match status" value="1"/>
</dbReference>
<reference evidence="11" key="1">
    <citation type="journal article" date="2011" name="Genome Biol.">
        <title>Comparative genomics of the social amoebae Dictyostelium discoideum and Dictyostelium purpureum.</title>
        <authorList>
            <consortium name="US DOE Joint Genome Institute (JGI-PGF)"/>
            <person name="Sucgang R."/>
            <person name="Kuo A."/>
            <person name="Tian X."/>
            <person name="Salerno W."/>
            <person name="Parikh A."/>
            <person name="Feasley C.L."/>
            <person name="Dalin E."/>
            <person name="Tu H."/>
            <person name="Huang E."/>
            <person name="Barry K."/>
            <person name="Lindquist E."/>
            <person name="Shapiro H."/>
            <person name="Bruce D."/>
            <person name="Schmutz J."/>
            <person name="Salamov A."/>
            <person name="Fey P."/>
            <person name="Gaudet P."/>
            <person name="Anjard C."/>
            <person name="Babu M.M."/>
            <person name="Basu S."/>
            <person name="Bushmanova Y."/>
            <person name="van der Wel H."/>
            <person name="Katoh-Kurasawa M."/>
            <person name="Dinh C."/>
            <person name="Coutinho P.M."/>
            <person name="Saito T."/>
            <person name="Elias M."/>
            <person name="Schaap P."/>
            <person name="Kay R.R."/>
            <person name="Henrissat B."/>
            <person name="Eichinger L."/>
            <person name="Rivero F."/>
            <person name="Putnam N.H."/>
            <person name="West C.M."/>
            <person name="Loomis W.F."/>
            <person name="Chisholm R.L."/>
            <person name="Shaulsky G."/>
            <person name="Strassmann J.E."/>
            <person name="Queller D.C."/>
            <person name="Kuspa A."/>
            <person name="Grigoriev I.V."/>
        </authorList>
    </citation>
    <scope>NUCLEOTIDE SEQUENCE [LARGE SCALE GENOMIC DNA]</scope>
    <source>
        <strain evidence="11">QSDP1</strain>
    </source>
</reference>
<dbReference type="VEuPathDB" id="AmoebaDB:DICPUDRAFT_77206"/>
<evidence type="ECO:0000313" key="10">
    <source>
        <dbReference type="EMBL" id="EGC37116.1"/>
    </source>
</evidence>
<feature type="compositionally biased region" description="Low complexity" evidence="8">
    <location>
        <begin position="118"/>
        <end position="130"/>
    </location>
</feature>
<dbReference type="AlphaFoldDB" id="F0ZFX5"/>
<dbReference type="GO" id="GO:0035091">
    <property type="term" value="F:phosphatidylinositol binding"/>
    <property type="evidence" value="ECO:0007669"/>
    <property type="project" value="InterPro"/>
</dbReference>
<feature type="compositionally biased region" description="Low complexity" evidence="8">
    <location>
        <begin position="532"/>
        <end position="564"/>
    </location>
</feature>
<dbReference type="GO" id="GO:0005769">
    <property type="term" value="C:early endosome"/>
    <property type="evidence" value="ECO:0000318"/>
    <property type="project" value="GO_Central"/>
</dbReference>
<comment type="similarity">
    <text evidence="3">Belongs to the sorting nexin family.</text>
</comment>
<feature type="compositionally biased region" description="Acidic residues" evidence="8">
    <location>
        <begin position="457"/>
        <end position="470"/>
    </location>
</feature>
<dbReference type="eggNOG" id="ENOG502RSPW">
    <property type="taxonomic scope" value="Eukaryota"/>
</dbReference>
<proteinExistence type="inferred from homology"/>
<keyword evidence="5" id="KW-0963">Cytoplasm</keyword>
<dbReference type="Gene3D" id="3.30.1520.10">
    <property type="entry name" value="Phox-like domain"/>
    <property type="match status" value="1"/>
</dbReference>
<gene>
    <name evidence="10" type="ORF">DICPUDRAFT_77206</name>
</gene>
<dbReference type="EMBL" id="GL871007">
    <property type="protein sequence ID" value="EGC37116.1"/>
    <property type="molecule type" value="Genomic_DNA"/>
</dbReference>
<dbReference type="Proteomes" id="UP000001064">
    <property type="component" value="Unassembled WGS sequence"/>
</dbReference>
<feature type="compositionally biased region" description="Basic and acidic residues" evidence="8">
    <location>
        <begin position="371"/>
        <end position="384"/>
    </location>
</feature>
<feature type="compositionally biased region" description="Low complexity" evidence="8">
    <location>
        <begin position="150"/>
        <end position="173"/>
    </location>
</feature>
<keyword evidence="4" id="KW-0813">Transport</keyword>
<keyword evidence="11" id="KW-1185">Reference proteome</keyword>
<evidence type="ECO:0000259" key="9">
    <source>
        <dbReference type="PROSITE" id="PS50195"/>
    </source>
</evidence>
<dbReference type="CDD" id="cd06093">
    <property type="entry name" value="PX_domain"/>
    <property type="match status" value="1"/>
</dbReference>
<accession>F0ZFX5</accession>
<dbReference type="GO" id="GO:0016020">
    <property type="term" value="C:membrane"/>
    <property type="evidence" value="ECO:0007669"/>
    <property type="project" value="UniProtKB-SubCell"/>
</dbReference>
<dbReference type="SMART" id="SM00312">
    <property type="entry name" value="PX"/>
    <property type="match status" value="1"/>
</dbReference>
<feature type="compositionally biased region" description="Polar residues" evidence="8">
    <location>
        <begin position="180"/>
        <end position="189"/>
    </location>
</feature>
<evidence type="ECO:0000256" key="8">
    <source>
        <dbReference type="SAM" id="MobiDB-lite"/>
    </source>
</evidence>
<feature type="compositionally biased region" description="Low complexity" evidence="8">
    <location>
        <begin position="37"/>
        <end position="87"/>
    </location>
</feature>
<feature type="region of interest" description="Disordered" evidence="8">
    <location>
        <begin position="371"/>
        <end position="488"/>
    </location>
</feature>
<dbReference type="GO" id="GO:0072752">
    <property type="term" value="P:cellular response to rapamycin"/>
    <property type="evidence" value="ECO:0007669"/>
    <property type="project" value="EnsemblProtists"/>
</dbReference>
<feature type="compositionally biased region" description="Acidic residues" evidence="8">
    <location>
        <begin position="17"/>
        <end position="31"/>
    </location>
</feature>
<dbReference type="GO" id="GO:0034727">
    <property type="term" value="P:piecemeal microautophagy of the nucleus"/>
    <property type="evidence" value="ECO:0000318"/>
    <property type="project" value="GO_Central"/>
</dbReference>
<dbReference type="STRING" id="5786.F0ZFX5"/>
<dbReference type="KEGG" id="dpp:DICPUDRAFT_77206"/>
<dbReference type="InterPro" id="IPR036871">
    <property type="entry name" value="PX_dom_sf"/>
</dbReference>
<dbReference type="OMA" id="REFEWLH"/>
<dbReference type="PANTHER" id="PTHR45949">
    <property type="entry name" value="SORTING NEXIN-4"/>
    <property type="match status" value="1"/>
</dbReference>
<keyword evidence="6" id="KW-0446">Lipid-binding</keyword>
<dbReference type="SUPFAM" id="SSF64268">
    <property type="entry name" value="PX domain"/>
    <property type="match status" value="1"/>
</dbReference>
<evidence type="ECO:0000256" key="6">
    <source>
        <dbReference type="ARBA" id="ARBA00023121"/>
    </source>
</evidence>
<keyword evidence="7" id="KW-0472">Membrane</keyword>
<evidence type="ECO:0000256" key="4">
    <source>
        <dbReference type="ARBA" id="ARBA00022448"/>
    </source>
</evidence>
<feature type="compositionally biased region" description="Acidic residues" evidence="8">
    <location>
        <begin position="131"/>
        <end position="149"/>
    </location>
</feature>
<dbReference type="PANTHER" id="PTHR45949:SF2">
    <property type="entry name" value="SORTING NEXIN-4"/>
    <property type="match status" value="1"/>
</dbReference>
<comment type="subcellular location">
    <subcellularLocation>
        <location evidence="2">Cytoplasm</location>
    </subcellularLocation>
    <subcellularLocation>
        <location evidence="1">Membrane</location>
        <topology evidence="1">Peripheral membrane protein</topology>
    </subcellularLocation>
</comment>
<sequence length="1188" mass="138401">MGKGNKSKKTSKTHSYEDDDYIDEYNSDDVEVITAIKSKQQNNISKNNNNSSSNKSNNNSSNSNSNSNSNTNSKNNSKQKQQNNQNSFDMEPIRPSLYNTLSTDDDGEEEEEENNTRNSSNGKLNNFNNSDPEDEDDSQEPVDYDDIDESNNIMANKNNNRNINNNNSNNNHNSNKKKSPSITPPQKSNSPPPREQQVEWLLQNENIIFQRDGVLHKINMGSIFITNQRIVWTVEDNSELLVSIDIAKVLYSNVSPSTSQQVWKLKAPGNDYLFIFSDPWTRESVAELVNEFRKIQHILNPQKIQQAPPQQQQQDEILRRQQQQEQEEIFRRQQQQEQAFKKKQQEQQEQLRKQEEQLKQREQELLRQHQDFQRRQQEQDEMLRRQQQQQQQQQQSKMYPSVSERHSPEFNPSKTPSPTLNNSPPYSPKQQSNMYNNNQNNNQQHQYNNNNVHVQDIDDGDEDDEDYYEEEFSHKNNQKPQISRQEQEEQLLRQAQLLKQEEMIRKQKLQQEHLQQQKLQQEQQQQQQQRMNQQLQQQQAHQQQVSQQQPNQQPNQQTQQNNKKTNSNDDDGFFNVPINMVGDDGDSKWEEESNGVELAGYYDLEVKDPKTHSDESGVYVSYAIHGKYKESATSQPVVVQTRRRYREFEWLHQQISIPSSLHSRIPSLPQKSIYQFWNKTDVNLLRQRCSALDQFMKNISVSATLRNHTTMKLFMGSKSIPTQPTTITENLINISNNILSPTTITSLTNAISGGGAISASANPMYQDSIDANFSYESSVERDYWITRKLMSKWNRIPKRLPFSKFLVVVLGTVSAGKSSFINNFYNLQVKVSADEQLDTHFTLIETIPRQQFYELSDQQMPKKFTREQLNEKIKGEPVSDPRHGHVFLYLDKTFTLSRYDAQFSNYRDIISNLNLVRTVLINEEYLTGTPDEIMNQKKTIFIDSPGFEPKTEHDPEKLLGSIRVVQFFQSTSDLTLFMMKAKELALVSSQVQIVELCVLYKTYGPEIVDHMVTQMFNKKGESKSFFSLFEMVKGLVEQIRLKNIPKTQESNGTSVWDGIKFVMTQIDSVNSNLKEQFFELGRLLGKGLMFLDPPTFRQCKAIALPMDRKFNSIEERKEKCGDLDELLYYIYNLNRGSTYNSRLEGAIEEMTTDLLCNIQKSWTNYLFNSDYNLVLQLKERSKNRDILP</sequence>
<feature type="region of interest" description="Disordered" evidence="8">
    <location>
        <begin position="1"/>
        <end position="196"/>
    </location>
</feature>
<feature type="compositionally biased region" description="Polar residues" evidence="8">
    <location>
        <begin position="410"/>
        <end position="424"/>
    </location>
</feature>
<evidence type="ECO:0000313" key="11">
    <source>
        <dbReference type="Proteomes" id="UP000001064"/>
    </source>
</evidence>
<dbReference type="GO" id="GO:0000423">
    <property type="term" value="P:mitophagy"/>
    <property type="evidence" value="ECO:0000318"/>
    <property type="project" value="GO_Central"/>
</dbReference>
<feature type="compositionally biased region" description="Low complexity" evidence="8">
    <location>
        <begin position="385"/>
        <end position="395"/>
    </location>
</feature>
<feature type="compositionally biased region" description="Low complexity" evidence="8">
    <location>
        <begin position="303"/>
        <end position="324"/>
    </location>
</feature>
<feature type="region of interest" description="Disordered" evidence="8">
    <location>
        <begin position="532"/>
        <end position="576"/>
    </location>
</feature>
<dbReference type="Pfam" id="PF00787">
    <property type="entry name" value="PX"/>
    <property type="match status" value="1"/>
</dbReference>
<dbReference type="SUPFAM" id="SSF50729">
    <property type="entry name" value="PH domain-like"/>
    <property type="match status" value="1"/>
</dbReference>
<dbReference type="GeneID" id="10503736"/>
<feature type="domain" description="PX" evidence="9">
    <location>
        <begin position="600"/>
        <end position="721"/>
    </location>
</feature>
<feature type="compositionally biased region" description="Basic residues" evidence="8">
    <location>
        <begin position="1"/>
        <end position="12"/>
    </location>
</feature>
<evidence type="ECO:0000256" key="1">
    <source>
        <dbReference type="ARBA" id="ARBA00004170"/>
    </source>
</evidence>
<feature type="region of interest" description="Disordered" evidence="8">
    <location>
        <begin position="303"/>
        <end position="328"/>
    </location>
</feature>
<dbReference type="GO" id="GO:0015031">
    <property type="term" value="P:protein transport"/>
    <property type="evidence" value="ECO:0000318"/>
    <property type="project" value="GO_Central"/>
</dbReference>
<evidence type="ECO:0000256" key="7">
    <source>
        <dbReference type="ARBA" id="ARBA00023136"/>
    </source>
</evidence>
<dbReference type="GO" id="GO:0031152">
    <property type="term" value="P:aggregation involved in sorocarp development"/>
    <property type="evidence" value="ECO:0007669"/>
    <property type="project" value="EnsemblProtists"/>
</dbReference>
<dbReference type="GO" id="GO:0000407">
    <property type="term" value="C:phagophore assembly site"/>
    <property type="evidence" value="ECO:0000318"/>
    <property type="project" value="GO_Central"/>
</dbReference>
<evidence type="ECO:0000256" key="5">
    <source>
        <dbReference type="ARBA" id="ARBA00022490"/>
    </source>
</evidence>
<protein>
    <recommendedName>
        <fullName evidence="9">PX domain-containing protein</fullName>
    </recommendedName>
</protein>
<dbReference type="GO" id="GO:0061709">
    <property type="term" value="P:reticulophagy"/>
    <property type="evidence" value="ECO:0000318"/>
    <property type="project" value="GO_Central"/>
</dbReference>
<feature type="compositionally biased region" description="Acidic residues" evidence="8">
    <location>
        <begin position="103"/>
        <end position="113"/>
    </location>
</feature>
<dbReference type="GO" id="GO:0010628">
    <property type="term" value="P:positive regulation of gene expression"/>
    <property type="evidence" value="ECO:0007669"/>
    <property type="project" value="EnsemblProtists"/>
</dbReference>
<dbReference type="InterPro" id="IPR001683">
    <property type="entry name" value="PX_dom"/>
</dbReference>
<evidence type="ECO:0000256" key="3">
    <source>
        <dbReference type="ARBA" id="ARBA00010883"/>
    </source>
</evidence>
<dbReference type="RefSeq" id="XP_003286319.1">
    <property type="nucleotide sequence ID" value="XM_003286271.1"/>
</dbReference>
<dbReference type="OrthoDB" id="271164at2759"/>